<keyword evidence="4" id="KW-0812">Transmembrane</keyword>
<sequence length="1076" mass="127781">MPLRKLSNIDNKKCIIVIPVYKQKLTNEEKICLFQCINILGNKFEICLVYPESLDIAYYQRISNGFNFNLLACNDQYFVSTASYSLLCENPDFYNCFFEYTYMLIYQLDGWVFVNELEYFLNQDYDYNGSPWPAGSYGFGYEKVGNGGVSLRKIQTFIKLCESINKYDLKSKYAKTEDIFFCKYIKAIKKDILFKIAPATEGMKFGWTTCPGTFFHKNNDKLPMFAHGWNLGYDYDDFWHKYIPYNEFKDLKELNYNIYINKINENKINQTEKQNNMLYNYYSLAPKKAEQYDYYDNYYSFNNLKADKNKNNKKELIIVTFTTWQERINNIPHIIDCILANTMQPNKICINLSIQDFPNKELDFPEQLQEYIKKYNIIEINWLSNNTKTWKKLIPTLCKYKDDIVISIDDDWEYPKDMIKTLYDDFCKYNKKYPISGNHERYFGMNCHCGCCSLTKYNLLNAKGQFDYLSDECMKAGSDDIFYSYCAYINGNEYKRSSKMYFTNMTPYQANNSYSAANNVNINNTYNIIKECWEIQKKGNKLTYINQQVTPTNIKVALCAIAKNENLYIREWVEYYKSIGINQIFLYDNNEKDGEQFEEVINDYISDGYVTVIDKRGIEKGLVYNENHVNLQPQCYCECYEKYGNNFDWMCFFDIDEFLTFKNVQYIQQFIDNKQFDKFDTILIPWETYDDNDMLYYEDRPVMERFTRISEIYKRHLVKSIVRTKQKLYRDMSINCLIHSFLTENESICDTLGKAIKKLTSNFYIYTDKQCKNSPTVLNHYKTKSFEEFFNRHFGRHWGTGKHVSLHALTIEDCIERYFMINKKNKAIQEEINFFLKNTNTVDVYMASIWRDGHVINTVKSIINQYPVRTVTISANNFTDIQIQQLKDNINSNKLIIKETDNKKGSNEKLKFINEGVAKYVAFCDDDLIYFNGYFEKMIKKCEELKGAVSYHGSKFIKFPIKSYYQDRNVYCYNKDIKNNIQVDVIGNGVSLFKREFLTEHDYTELYNNAPEISMDDILISYILKLKGYKLYVISHNINEVINKEIKKNEQSVYLTYNNNCKIQTIYINEKFKNLL</sequence>
<protein>
    <recommendedName>
        <fullName evidence="11">DUF5672 domain-containing protein</fullName>
    </recommendedName>
</protein>
<dbReference type="InterPro" id="IPR029044">
    <property type="entry name" value="Nucleotide-diphossugar_trans"/>
</dbReference>
<evidence type="ECO:0008006" key="11">
    <source>
        <dbReference type="Google" id="ProtNLM"/>
    </source>
</evidence>
<keyword evidence="2" id="KW-0328">Glycosyltransferase</keyword>
<feature type="domain" description="DUF5672" evidence="8">
    <location>
        <begin position="71"/>
        <end position="227"/>
    </location>
</feature>
<dbReference type="Pfam" id="PF18922">
    <property type="entry name" value="DUF5672"/>
    <property type="match status" value="1"/>
</dbReference>
<name>A0ABZ0Z2A1_9CAUD</name>
<accession>A0ABZ0Z2A1</accession>
<reference evidence="9 10" key="1">
    <citation type="submission" date="2023-11" db="EMBL/GenBank/DDBJ databases">
        <authorList>
            <person name="Cook R."/>
            <person name="Crisci M."/>
            <person name="Pye H."/>
            <person name="Adriaenssens E."/>
            <person name="Santini J."/>
        </authorList>
    </citation>
    <scope>NUCLEOTIDE SEQUENCE [LARGE SCALE GENOMIC DNA]</scope>
    <source>
        <strain evidence="9">Lak_Megaphage_Sonny</strain>
    </source>
</reference>
<dbReference type="Pfam" id="PF00535">
    <property type="entry name" value="Glycos_transf_2"/>
    <property type="match status" value="1"/>
</dbReference>
<dbReference type="PANTHER" id="PTHR21461:SF69">
    <property type="entry name" value="GLYCOSYLTRANSFERASE FAMILY 92 PROTEIN"/>
    <property type="match status" value="1"/>
</dbReference>
<dbReference type="InterPro" id="IPR001173">
    <property type="entry name" value="Glyco_trans_2-like"/>
</dbReference>
<dbReference type="Pfam" id="PF01697">
    <property type="entry name" value="Glyco_transf_92"/>
    <property type="match status" value="1"/>
</dbReference>
<comment type="subcellular location">
    <subcellularLocation>
        <location evidence="1">Membrane</location>
        <topology evidence="1">Single-pass membrane protein</topology>
    </subcellularLocation>
</comment>
<dbReference type="Gene3D" id="3.90.550.10">
    <property type="entry name" value="Spore Coat Polysaccharide Biosynthesis Protein SpsA, Chain A"/>
    <property type="match status" value="1"/>
</dbReference>
<evidence type="ECO:0000256" key="6">
    <source>
        <dbReference type="ARBA" id="ARBA00023136"/>
    </source>
</evidence>
<keyword evidence="6" id="KW-0472">Membrane</keyword>
<evidence type="ECO:0000259" key="7">
    <source>
        <dbReference type="Pfam" id="PF00535"/>
    </source>
</evidence>
<evidence type="ECO:0000259" key="8">
    <source>
        <dbReference type="Pfam" id="PF18922"/>
    </source>
</evidence>
<evidence type="ECO:0000256" key="5">
    <source>
        <dbReference type="ARBA" id="ARBA00022989"/>
    </source>
</evidence>
<dbReference type="SUPFAM" id="SSF53448">
    <property type="entry name" value="Nucleotide-diphospho-sugar transferases"/>
    <property type="match status" value="2"/>
</dbReference>
<evidence type="ECO:0000256" key="4">
    <source>
        <dbReference type="ARBA" id="ARBA00022692"/>
    </source>
</evidence>
<dbReference type="InterPro" id="IPR043729">
    <property type="entry name" value="DUF5672"/>
</dbReference>
<evidence type="ECO:0000313" key="10">
    <source>
        <dbReference type="Proteomes" id="UP001358193"/>
    </source>
</evidence>
<organism evidence="9 10">
    <name type="scientific">phage Lak_Megaphage_Sonny</name>
    <dbReference type="NCBI Taxonomy" id="3109229"/>
    <lineage>
        <taxon>Viruses</taxon>
        <taxon>Duplodnaviria</taxon>
        <taxon>Heunggongvirae</taxon>
        <taxon>Uroviricota</taxon>
        <taxon>Caudoviricetes</taxon>
        <taxon>Caudoviricetes code 15 clade</taxon>
    </lineage>
</organism>
<feature type="domain" description="Glycosyltransferase 2-like" evidence="7">
    <location>
        <begin position="857"/>
        <end position="998"/>
    </location>
</feature>
<evidence type="ECO:0000256" key="2">
    <source>
        <dbReference type="ARBA" id="ARBA00022676"/>
    </source>
</evidence>
<dbReference type="InterPro" id="IPR008166">
    <property type="entry name" value="Glyco_transf_92"/>
</dbReference>
<evidence type="ECO:0000313" key="9">
    <source>
        <dbReference type="EMBL" id="WQJ53288.1"/>
    </source>
</evidence>
<evidence type="ECO:0000256" key="3">
    <source>
        <dbReference type="ARBA" id="ARBA00022679"/>
    </source>
</evidence>
<keyword evidence="3" id="KW-0808">Transferase</keyword>
<evidence type="ECO:0000256" key="1">
    <source>
        <dbReference type="ARBA" id="ARBA00004167"/>
    </source>
</evidence>
<keyword evidence="5" id="KW-1133">Transmembrane helix</keyword>
<keyword evidence="10" id="KW-1185">Reference proteome</keyword>
<dbReference type="PANTHER" id="PTHR21461">
    <property type="entry name" value="GLYCOSYLTRANSFERASE FAMILY 92 PROTEIN"/>
    <property type="match status" value="1"/>
</dbReference>
<dbReference type="Proteomes" id="UP001358193">
    <property type="component" value="Segment"/>
</dbReference>
<dbReference type="EMBL" id="OR769223">
    <property type="protein sequence ID" value="WQJ53288.1"/>
    <property type="molecule type" value="Genomic_DNA"/>
</dbReference>
<proteinExistence type="predicted"/>